<feature type="transmembrane region" description="Helical" evidence="7">
    <location>
        <begin position="275"/>
        <end position="301"/>
    </location>
</feature>
<dbReference type="Pfam" id="PF00528">
    <property type="entry name" value="BPD_transp_1"/>
    <property type="match status" value="1"/>
</dbReference>
<organism evidence="9 10">
    <name type="scientific">Jiangella rhizosphaerae</name>
    <dbReference type="NCBI Taxonomy" id="2293569"/>
    <lineage>
        <taxon>Bacteria</taxon>
        <taxon>Bacillati</taxon>
        <taxon>Actinomycetota</taxon>
        <taxon>Actinomycetes</taxon>
        <taxon>Jiangellales</taxon>
        <taxon>Jiangellaceae</taxon>
        <taxon>Jiangella</taxon>
    </lineage>
</organism>
<dbReference type="PANTHER" id="PTHR43163">
    <property type="entry name" value="DIPEPTIDE TRANSPORT SYSTEM PERMEASE PROTEIN DPPB-RELATED"/>
    <property type="match status" value="1"/>
</dbReference>
<dbReference type="AlphaFoldDB" id="A0A418KPI0"/>
<evidence type="ECO:0000256" key="5">
    <source>
        <dbReference type="ARBA" id="ARBA00022989"/>
    </source>
</evidence>
<dbReference type="RefSeq" id="WP_119660742.1">
    <property type="nucleotide sequence ID" value="NZ_QUAL01000152.1"/>
</dbReference>
<dbReference type="Proteomes" id="UP000284057">
    <property type="component" value="Unassembled WGS sequence"/>
</dbReference>
<dbReference type="SUPFAM" id="SSF161098">
    <property type="entry name" value="MetI-like"/>
    <property type="match status" value="1"/>
</dbReference>
<evidence type="ECO:0000256" key="4">
    <source>
        <dbReference type="ARBA" id="ARBA00022692"/>
    </source>
</evidence>
<evidence type="ECO:0000313" key="10">
    <source>
        <dbReference type="Proteomes" id="UP000284057"/>
    </source>
</evidence>
<proteinExistence type="inferred from homology"/>
<evidence type="ECO:0000259" key="8">
    <source>
        <dbReference type="PROSITE" id="PS50928"/>
    </source>
</evidence>
<feature type="transmembrane region" description="Helical" evidence="7">
    <location>
        <begin position="101"/>
        <end position="122"/>
    </location>
</feature>
<dbReference type="EMBL" id="QUAL01000152">
    <property type="protein sequence ID" value="RIQ21217.1"/>
    <property type="molecule type" value="Genomic_DNA"/>
</dbReference>
<dbReference type="Pfam" id="PF19300">
    <property type="entry name" value="BPD_transp_1_N"/>
    <property type="match status" value="1"/>
</dbReference>
<dbReference type="InterPro" id="IPR045621">
    <property type="entry name" value="BPD_transp_1_N"/>
</dbReference>
<accession>A0A418KPI0</accession>
<dbReference type="OrthoDB" id="5169641at2"/>
<reference evidence="9 10" key="1">
    <citation type="submission" date="2018-09" db="EMBL/GenBank/DDBJ databases">
        <title>Isolation, diversity and antifungal activity of actinobacteria from wheat.</title>
        <authorList>
            <person name="Han C."/>
        </authorList>
    </citation>
    <scope>NUCLEOTIDE SEQUENCE [LARGE SCALE GENOMIC DNA]</scope>
    <source>
        <strain evidence="9 10">NEAU-YY265</strain>
    </source>
</reference>
<keyword evidence="2 7" id="KW-0813">Transport</keyword>
<name>A0A418KPI0_9ACTN</name>
<feature type="domain" description="ABC transmembrane type-1" evidence="8">
    <location>
        <begin position="95"/>
        <end position="298"/>
    </location>
</feature>
<sequence>MGRYVARRLLQMIPVVIGTTFIIYALVWALPGDPFAGRCGARPCPAAYVAEMTDKYNLDDPLPIAYLQYFGNLLTGDFGETFQGLSVGEELLRAYPTTVRLALVAIAFEILIGIGAGILAGLRRGSFLDNLVLVSTLVVVSIPVFVIGSVLQLFLGMRWGIFPATVGGDASLYNLILPGFVLAALSLAYVARLTRTSLAENRRADYVRTAVAKGMPQRRVIGIHAMRNSLIPVITFIGADFGALLGGAIVTEGIFNVPGVGNLIFRSITARDGVMVTGAVTVLVLVFLLVNLLVDLVYGWLDPRISHG</sequence>
<evidence type="ECO:0000256" key="1">
    <source>
        <dbReference type="ARBA" id="ARBA00004651"/>
    </source>
</evidence>
<dbReference type="GO" id="GO:0005886">
    <property type="term" value="C:plasma membrane"/>
    <property type="evidence" value="ECO:0007669"/>
    <property type="project" value="UniProtKB-SubCell"/>
</dbReference>
<gene>
    <name evidence="9" type="ORF">DY240_15430</name>
</gene>
<comment type="similarity">
    <text evidence="7">Belongs to the binding-protein-dependent transport system permease family.</text>
</comment>
<evidence type="ECO:0000256" key="6">
    <source>
        <dbReference type="ARBA" id="ARBA00023136"/>
    </source>
</evidence>
<evidence type="ECO:0000313" key="9">
    <source>
        <dbReference type="EMBL" id="RIQ21217.1"/>
    </source>
</evidence>
<dbReference type="GO" id="GO:0055085">
    <property type="term" value="P:transmembrane transport"/>
    <property type="evidence" value="ECO:0007669"/>
    <property type="project" value="InterPro"/>
</dbReference>
<dbReference type="PANTHER" id="PTHR43163:SF7">
    <property type="entry name" value="DIPEPTIDE-TRANSPORT INTEGRAL MEMBRANE PROTEIN ABC TRANSPORTER DPPB-RELATED"/>
    <property type="match status" value="1"/>
</dbReference>
<dbReference type="Gene3D" id="1.10.3720.10">
    <property type="entry name" value="MetI-like"/>
    <property type="match status" value="1"/>
</dbReference>
<comment type="caution">
    <text evidence="9">The sequence shown here is derived from an EMBL/GenBank/DDBJ whole genome shotgun (WGS) entry which is preliminary data.</text>
</comment>
<feature type="transmembrane region" description="Helical" evidence="7">
    <location>
        <begin position="12"/>
        <end position="30"/>
    </location>
</feature>
<protein>
    <submittedName>
        <fullName evidence="9">ABC transporter permease</fullName>
    </submittedName>
</protein>
<feature type="transmembrane region" description="Helical" evidence="7">
    <location>
        <begin position="175"/>
        <end position="193"/>
    </location>
</feature>
<dbReference type="CDD" id="cd06261">
    <property type="entry name" value="TM_PBP2"/>
    <property type="match status" value="1"/>
</dbReference>
<evidence type="ECO:0000256" key="7">
    <source>
        <dbReference type="RuleBase" id="RU363032"/>
    </source>
</evidence>
<dbReference type="InterPro" id="IPR035906">
    <property type="entry name" value="MetI-like_sf"/>
</dbReference>
<keyword evidence="4 7" id="KW-0812">Transmembrane</keyword>
<feature type="transmembrane region" description="Helical" evidence="7">
    <location>
        <begin position="131"/>
        <end position="155"/>
    </location>
</feature>
<comment type="subcellular location">
    <subcellularLocation>
        <location evidence="1 7">Cell membrane</location>
        <topology evidence="1 7">Multi-pass membrane protein</topology>
    </subcellularLocation>
</comment>
<feature type="transmembrane region" description="Helical" evidence="7">
    <location>
        <begin position="229"/>
        <end position="255"/>
    </location>
</feature>
<dbReference type="PROSITE" id="PS50928">
    <property type="entry name" value="ABC_TM1"/>
    <property type="match status" value="1"/>
</dbReference>
<keyword evidence="3" id="KW-1003">Cell membrane</keyword>
<keyword evidence="10" id="KW-1185">Reference proteome</keyword>
<evidence type="ECO:0000256" key="2">
    <source>
        <dbReference type="ARBA" id="ARBA00022448"/>
    </source>
</evidence>
<evidence type="ECO:0000256" key="3">
    <source>
        <dbReference type="ARBA" id="ARBA00022475"/>
    </source>
</evidence>
<keyword evidence="5 7" id="KW-1133">Transmembrane helix</keyword>
<dbReference type="InterPro" id="IPR000515">
    <property type="entry name" value="MetI-like"/>
</dbReference>
<keyword evidence="6 7" id="KW-0472">Membrane</keyword>